<evidence type="ECO:0000313" key="12">
    <source>
        <dbReference type="EMBL" id="QJE28008.1"/>
    </source>
</evidence>
<evidence type="ECO:0000313" key="3">
    <source>
        <dbReference type="EMBL" id="CUN21974.1"/>
    </source>
</evidence>
<dbReference type="Proteomes" id="UP001198806">
    <property type="component" value="Unassembled WGS sequence"/>
</dbReference>
<evidence type="ECO:0000313" key="19">
    <source>
        <dbReference type="Proteomes" id="UP000463337"/>
    </source>
</evidence>
<dbReference type="Proteomes" id="UP000095591">
    <property type="component" value="Unassembled WGS sequence"/>
</dbReference>
<reference evidence="13 14" key="1">
    <citation type="submission" date="2015-09" db="EMBL/GenBank/DDBJ databases">
        <authorList>
            <consortium name="Pathogen Informatics"/>
        </authorList>
    </citation>
    <scope>NUCLEOTIDE SEQUENCE [LARGE SCALE GENOMIC DNA]</scope>
    <source>
        <strain evidence="4 14">2789STDY5608822</strain>
        <strain evidence="3 15">2789STDY5608872</strain>
        <strain evidence="5 13">2789STDY5834948</strain>
    </source>
</reference>
<dbReference type="EMBL" id="CP051672">
    <property type="protein sequence ID" value="QJE28008.1"/>
    <property type="molecule type" value="Genomic_DNA"/>
</dbReference>
<name>A0A174CUK8_PARDI</name>
<dbReference type="EMBL" id="WKMW01000018">
    <property type="protein sequence ID" value="MRY85898.1"/>
    <property type="molecule type" value="Genomic_DNA"/>
</dbReference>
<dbReference type="Proteomes" id="UP000471216">
    <property type="component" value="Unassembled WGS sequence"/>
</dbReference>
<keyword evidence="1" id="KW-0732">Signal</keyword>
<dbReference type="EMBL" id="WKMO01000006">
    <property type="protein sequence ID" value="MSB73290.1"/>
    <property type="molecule type" value="Genomic_DNA"/>
</dbReference>
<evidence type="ECO:0000313" key="10">
    <source>
        <dbReference type="EMBL" id="MSB73290.1"/>
    </source>
</evidence>
<dbReference type="EMBL" id="CYYK01000005">
    <property type="protein sequence ID" value="CUO16707.1"/>
    <property type="molecule type" value="Genomic_DNA"/>
</dbReference>
<evidence type="ECO:0000313" key="9">
    <source>
        <dbReference type="EMBL" id="MRZ05620.1"/>
    </source>
</evidence>
<dbReference type="RefSeq" id="WP_005862822.1">
    <property type="nucleotide sequence ID" value="NZ_AP019729.1"/>
</dbReference>
<reference evidence="17 18" key="4">
    <citation type="journal article" date="2019" name="Nat. Med.">
        <title>A library of human gut bacterial isolates paired with longitudinal multiomics data enables mechanistic microbiome research.</title>
        <authorList>
            <person name="Poyet M."/>
            <person name="Groussin M."/>
            <person name="Gibbons S.M."/>
            <person name="Avila-Pacheco J."/>
            <person name="Jiang X."/>
            <person name="Kearney S.M."/>
            <person name="Perrotta A.R."/>
            <person name="Berdy B."/>
            <person name="Zhao S."/>
            <person name="Lieberman T.D."/>
            <person name="Swanson P.K."/>
            <person name="Smith M."/>
            <person name="Roesemann S."/>
            <person name="Alexander J.E."/>
            <person name="Rich S.A."/>
            <person name="Livny J."/>
            <person name="Vlamakis H."/>
            <person name="Clish C."/>
            <person name="Bullock K."/>
            <person name="Deik A."/>
            <person name="Scott J."/>
            <person name="Pierce K.A."/>
            <person name="Xavier R.J."/>
            <person name="Alm E.J."/>
        </authorList>
    </citation>
    <scope>NUCLEOTIDE SEQUENCE [LARGE SCALE GENOMIC DNA]</scope>
    <source>
        <strain evidence="9 20">BIOML-A10</strain>
        <strain evidence="8 18">BIOML-A11</strain>
        <strain evidence="10 17">BIOML-A20</strain>
        <strain evidence="7 19">BIOML-A41</strain>
    </source>
</reference>
<dbReference type="EMBL" id="WKLT01000005">
    <property type="protein sequence ID" value="MRY57773.1"/>
    <property type="molecule type" value="Genomic_DNA"/>
</dbReference>
<dbReference type="Proteomes" id="UP000501982">
    <property type="component" value="Chromosome"/>
</dbReference>
<evidence type="ECO:0000313" key="15">
    <source>
        <dbReference type="Proteomes" id="UP000095591"/>
    </source>
</evidence>
<reference evidence="11" key="3">
    <citation type="journal article" date="2018" name="BMC Genomics">
        <title>Whole genome sequencing and function prediction of 133 gut anaerobes isolated from chicken caecum in pure cultures.</title>
        <authorList>
            <person name="Medvecky M."/>
            <person name="Cejkova D."/>
            <person name="Polansky O."/>
            <person name="Karasova D."/>
            <person name="Kubasova T."/>
            <person name="Cizek A."/>
            <person name="Rychlik I."/>
        </authorList>
    </citation>
    <scope>NUCLEOTIDE SEQUENCE</scope>
    <source>
        <strain evidence="11">An199</strain>
    </source>
</reference>
<dbReference type="Proteomes" id="UP000463337">
    <property type="component" value="Unassembled WGS sequence"/>
</dbReference>
<dbReference type="AlphaFoldDB" id="A0A174CUK8"/>
<dbReference type="InterPro" id="IPR007160">
    <property type="entry name" value="DUF362"/>
</dbReference>
<feature type="signal peptide" evidence="1">
    <location>
        <begin position="1"/>
        <end position="26"/>
    </location>
</feature>
<dbReference type="EMBL" id="CYXP01000006">
    <property type="protein sequence ID" value="CUN21974.1"/>
    <property type="molecule type" value="Genomic_DNA"/>
</dbReference>
<evidence type="ECO:0000313" key="7">
    <source>
        <dbReference type="EMBL" id="MRY57773.1"/>
    </source>
</evidence>
<sequence>MKRRDFLKTSVIASAALSLNFEGLQAALSTNTVAVEKAPDMVAVMGGEPEVMLDKALEALGGIGNFVKKGQKIVIKPNIGWDRSPELAGNTNPKLVKALVKKCLEAGASKVTVFDHTCDNWQKCYETSGIAEAVKEAGGIIMPANDEKYFKEVSIPGGVNLKSAKIHEALIEADAWINVPVLKNHGGAKMTCAMKNYMGIVWDRRFFHQNDLQQCIADICTWQKKPVLNIVDAYRIMHQNGPQGKSAADVATLKSLIASTNIVAIDTAALRLFNQVKKLDMAAVGHIGKGEALKLGTTNLDNVTIKRIKI</sequence>
<dbReference type="EMBL" id="CZBM01000006">
    <property type="protein sequence ID" value="CUQ21745.1"/>
    <property type="molecule type" value="Genomic_DNA"/>
</dbReference>
<feature type="domain" description="DUF362" evidence="2">
    <location>
        <begin position="73"/>
        <end position="270"/>
    </location>
</feature>
<evidence type="ECO:0000313" key="17">
    <source>
        <dbReference type="Proteomes" id="UP000441609"/>
    </source>
</evidence>
<dbReference type="Proteomes" id="UP000095332">
    <property type="component" value="Unassembled WGS sequence"/>
</dbReference>
<evidence type="ECO:0000256" key="1">
    <source>
        <dbReference type="SAM" id="SignalP"/>
    </source>
</evidence>
<accession>A0A174CUK8</accession>
<evidence type="ECO:0000313" key="4">
    <source>
        <dbReference type="EMBL" id="CUO16707.1"/>
    </source>
</evidence>
<evidence type="ECO:0000313" key="13">
    <source>
        <dbReference type="Proteomes" id="UP000095332"/>
    </source>
</evidence>
<evidence type="ECO:0000313" key="5">
    <source>
        <dbReference type="EMBL" id="CUQ21745.1"/>
    </source>
</evidence>
<evidence type="ECO:0000313" key="8">
    <source>
        <dbReference type="EMBL" id="MRY85898.1"/>
    </source>
</evidence>
<evidence type="ECO:0000313" key="11">
    <source>
        <dbReference type="EMBL" id="OUP18255.1"/>
    </source>
</evidence>
<reference evidence="12 21" key="5">
    <citation type="submission" date="2020-04" db="EMBL/GenBank/DDBJ databases">
        <title>Complete Genomes and Methylome analysis of CBBP consortium that reverse antibiotic-induced susceptibility to vancomycin-resistant Enterococcus faecium infection.</title>
        <authorList>
            <person name="Fomenkov A."/>
            <person name="Zhang Z."/>
            <person name="Pamer E."/>
            <person name="Roberts R.J."/>
        </authorList>
    </citation>
    <scope>NUCLEOTIDE SEQUENCE [LARGE SCALE GENOMIC DNA]</scope>
    <source>
        <strain evidence="21">CBBP</strain>
        <strain evidence="12">CBBP-1</strain>
    </source>
</reference>
<dbReference type="Proteomes" id="UP000195950">
    <property type="component" value="Unassembled WGS sequence"/>
</dbReference>
<feature type="chain" id="PRO_5014251064" evidence="1">
    <location>
        <begin position="27"/>
        <end position="310"/>
    </location>
</feature>
<dbReference type="Proteomes" id="UP000450599">
    <property type="component" value="Unassembled WGS sequence"/>
</dbReference>
<dbReference type="Proteomes" id="UP000441609">
    <property type="component" value="Unassembled WGS sequence"/>
</dbReference>
<evidence type="ECO:0000313" key="18">
    <source>
        <dbReference type="Proteomes" id="UP000450599"/>
    </source>
</evidence>
<dbReference type="Proteomes" id="UP000095455">
    <property type="component" value="Unassembled WGS sequence"/>
</dbReference>
<evidence type="ECO:0000313" key="21">
    <source>
        <dbReference type="Proteomes" id="UP000501982"/>
    </source>
</evidence>
<organism evidence="11 16">
    <name type="scientific">Parabacteroides distasonis</name>
    <dbReference type="NCBI Taxonomy" id="823"/>
    <lineage>
        <taxon>Bacteria</taxon>
        <taxon>Pseudomonadati</taxon>
        <taxon>Bacteroidota</taxon>
        <taxon>Bacteroidia</taxon>
        <taxon>Bacteroidales</taxon>
        <taxon>Tannerellaceae</taxon>
        <taxon>Parabacteroides</taxon>
    </lineage>
</organism>
<reference evidence="16" key="2">
    <citation type="submission" date="2017-04" db="EMBL/GenBank/DDBJ databases">
        <title>Function of individual gut microbiota members based on whole genome sequencing of pure cultures obtained from chicken caecum.</title>
        <authorList>
            <person name="Medvecky M."/>
            <person name="Cejkova D."/>
            <person name="Polansky O."/>
            <person name="Karasova D."/>
            <person name="Kubasova T."/>
            <person name="Cizek A."/>
            <person name="Rychlik I."/>
        </authorList>
    </citation>
    <scope>NUCLEOTIDE SEQUENCE [LARGE SCALE GENOMIC DNA]</scope>
    <source>
        <strain evidence="16">An199</strain>
    </source>
</reference>
<evidence type="ECO:0000313" key="16">
    <source>
        <dbReference type="Proteomes" id="UP000195950"/>
    </source>
</evidence>
<gene>
    <name evidence="11" type="ORF">B5F32_12310</name>
    <name evidence="4" type="ORF">ERS852380_01719</name>
    <name evidence="3" type="ORF">ERS852429_02595</name>
    <name evidence="5" type="ORF">ERS852560_01741</name>
    <name evidence="9" type="ORF">GKD54_05170</name>
    <name evidence="8" type="ORF">GKD58_16840</name>
    <name evidence="7" type="ORF">GKD59_07570</name>
    <name evidence="10" type="ORF">GKD70_08325</name>
    <name evidence="12" type="ORF">HHO38_06505</name>
    <name evidence="6" type="ORF">LI194_03445</name>
</gene>
<evidence type="ECO:0000313" key="6">
    <source>
        <dbReference type="EMBL" id="MCB6516848.1"/>
    </source>
</evidence>
<dbReference type="EMBL" id="NFJX01000010">
    <property type="protein sequence ID" value="OUP18255.1"/>
    <property type="molecule type" value="Genomic_DNA"/>
</dbReference>
<dbReference type="EMBL" id="JAJCNI010000003">
    <property type="protein sequence ID" value="MCB6516848.1"/>
    <property type="molecule type" value="Genomic_DNA"/>
</dbReference>
<evidence type="ECO:0000313" key="14">
    <source>
        <dbReference type="Proteomes" id="UP000095455"/>
    </source>
</evidence>
<evidence type="ECO:0000259" key="2">
    <source>
        <dbReference type="Pfam" id="PF04015"/>
    </source>
</evidence>
<dbReference type="Pfam" id="PF04015">
    <property type="entry name" value="DUF362"/>
    <property type="match status" value="1"/>
</dbReference>
<evidence type="ECO:0000313" key="20">
    <source>
        <dbReference type="Proteomes" id="UP000471216"/>
    </source>
</evidence>
<proteinExistence type="predicted"/>
<protein>
    <submittedName>
        <fullName evidence="6">DUF362 domain-containing protein</fullName>
    </submittedName>
    <submittedName>
        <fullName evidence="11">Tat (Twin-arginine translocation) pathway signal sequence</fullName>
    </submittedName>
    <submittedName>
        <fullName evidence="3">Uncharacterized Fe-S center protein</fullName>
    </submittedName>
</protein>
<dbReference type="EMBL" id="WKMX01000004">
    <property type="protein sequence ID" value="MRZ05620.1"/>
    <property type="molecule type" value="Genomic_DNA"/>
</dbReference>
<reference evidence="6" key="6">
    <citation type="submission" date="2021-10" db="EMBL/GenBank/DDBJ databases">
        <title>Collection of gut derived symbiotic bacterial strains cultured from healthy donors.</title>
        <authorList>
            <person name="Lin H."/>
            <person name="Littmann E."/>
            <person name="Kohout C."/>
            <person name="Pamer E.G."/>
        </authorList>
    </citation>
    <scope>NUCLEOTIDE SEQUENCE</scope>
    <source>
        <strain evidence="6">DFI.2.94</strain>
    </source>
</reference>